<dbReference type="AlphaFoldDB" id="A0A972JBM5"/>
<accession>A0A972JBM5</accession>
<dbReference type="EMBL" id="WTVM01000231">
    <property type="protein sequence ID" value="NMG05185.1"/>
    <property type="molecule type" value="Genomic_DNA"/>
</dbReference>
<keyword evidence="2" id="KW-1185">Reference proteome</keyword>
<dbReference type="RefSeq" id="WP_168989789.1">
    <property type="nucleotide sequence ID" value="NZ_CAWPHM010000146.1"/>
</dbReference>
<name>A0A972JBM5_9RHOO</name>
<protein>
    <submittedName>
        <fullName evidence="1">Uncharacterized protein</fullName>
    </submittedName>
</protein>
<evidence type="ECO:0000313" key="1">
    <source>
        <dbReference type="EMBL" id="NMG05185.1"/>
    </source>
</evidence>
<sequence length="393" mass="43383">MSLEDLPALSQSWVCTSQGEVAGSRPNKKPISNFVLEYVESETQKRLALSEGEVVPLGFDDLVALQGRLRDPISYPLKVRGARVESSDFDHIDCSQRLTVSADLQSNHGSTVLALVNGGWLPSGLALDDEILLLPDRCTVAAIRSRFVGGARKDGLKDDFLEFARGKRLRINPMLYAMEGKSGRLNPTESELSELFDRAAEKILEALPNAVVFPEKVHVMRGAMGLLNDMADGFAARQRFLVKAAPLIATPVRHANLQRVWLQLMDLRERYGVPKASMLVCALLSASAARPAMNPAQALLKPRRNYTDKNAFNALADLRALDLLIAAGADSPEQRVALLTEDRALALYWTGLQINSLRRDGSNIHYAINPHRALFGRLSEQEQSNLWRLTHGL</sequence>
<evidence type="ECO:0000313" key="2">
    <source>
        <dbReference type="Proteomes" id="UP000599523"/>
    </source>
</evidence>
<dbReference type="Proteomes" id="UP000599523">
    <property type="component" value="Unassembled WGS sequence"/>
</dbReference>
<reference evidence="1" key="1">
    <citation type="submission" date="2019-12" db="EMBL/GenBank/DDBJ databases">
        <title>Comparative genomics gives insights into the taxonomy of the Azoarcus-Aromatoleum group and reveals separate origins of nif in the plant-associated Azoarcus and non-plant-associated Aromatoleum sub-groups.</title>
        <authorList>
            <person name="Lafos M."/>
            <person name="Maluk M."/>
            <person name="Batista M."/>
            <person name="Junghare M."/>
            <person name="Carmona M."/>
            <person name="Faoro H."/>
            <person name="Cruz L.M."/>
            <person name="Battistoni F."/>
            <person name="De Souza E."/>
            <person name="Pedrosa F."/>
            <person name="Chen W.-M."/>
            <person name="Poole P.S."/>
            <person name="Dixon R.A."/>
            <person name="James E.K."/>
        </authorList>
    </citation>
    <scope>NUCLEOTIDE SEQUENCE</scope>
    <source>
        <strain evidence="1">NSC3</strain>
    </source>
</reference>
<gene>
    <name evidence="1" type="ORF">GPA21_19800</name>
</gene>
<proteinExistence type="predicted"/>
<comment type="caution">
    <text evidence="1">The sequence shown here is derived from an EMBL/GenBank/DDBJ whole genome shotgun (WGS) entry which is preliminary data.</text>
</comment>
<organism evidence="1 2">
    <name type="scientific">Azoarcus taiwanensis</name>
    <dbReference type="NCBI Taxonomy" id="666964"/>
    <lineage>
        <taxon>Bacteria</taxon>
        <taxon>Pseudomonadati</taxon>
        <taxon>Pseudomonadota</taxon>
        <taxon>Betaproteobacteria</taxon>
        <taxon>Rhodocyclales</taxon>
        <taxon>Zoogloeaceae</taxon>
        <taxon>Azoarcus</taxon>
    </lineage>
</organism>